<feature type="chain" id="PRO_5040959072" evidence="1">
    <location>
        <begin position="21"/>
        <end position="143"/>
    </location>
</feature>
<dbReference type="EMBL" id="BSXW01000889">
    <property type="protein sequence ID" value="GMF31208.1"/>
    <property type="molecule type" value="Genomic_DNA"/>
</dbReference>
<sequence length="143" mass="14711">MHLLGVPSLVFLAFQGAVQAADMAVSCSTTADCAWGETCVAGDSDTSIQACVPATVCGGPSMGNCPSDADSGKLACLWRPSNDCSEGCAMMNGNKGIYKCVSIARCDAYYGGSSCSGEFEDNGVFSDEHETDSLLLILQTVAV</sequence>
<evidence type="ECO:0000313" key="2">
    <source>
        <dbReference type="EMBL" id="GMF31208.1"/>
    </source>
</evidence>
<dbReference type="Proteomes" id="UP001165083">
    <property type="component" value="Unassembled WGS sequence"/>
</dbReference>
<dbReference type="OrthoDB" id="283575at2759"/>
<reference evidence="2" key="1">
    <citation type="submission" date="2023-04" db="EMBL/GenBank/DDBJ databases">
        <title>Phytophthora lilii NBRC 32176.</title>
        <authorList>
            <person name="Ichikawa N."/>
            <person name="Sato H."/>
            <person name="Tonouchi N."/>
        </authorList>
    </citation>
    <scope>NUCLEOTIDE SEQUENCE</scope>
    <source>
        <strain evidence="2">NBRC 32176</strain>
    </source>
</reference>
<accession>A0A9W6UD81</accession>
<dbReference type="AlphaFoldDB" id="A0A9W6UD81"/>
<comment type="caution">
    <text evidence="2">The sequence shown here is derived from an EMBL/GenBank/DDBJ whole genome shotgun (WGS) entry which is preliminary data.</text>
</comment>
<keyword evidence="1" id="KW-0732">Signal</keyword>
<organism evidence="2 3">
    <name type="scientific">Phytophthora lilii</name>
    <dbReference type="NCBI Taxonomy" id="2077276"/>
    <lineage>
        <taxon>Eukaryota</taxon>
        <taxon>Sar</taxon>
        <taxon>Stramenopiles</taxon>
        <taxon>Oomycota</taxon>
        <taxon>Peronosporomycetes</taxon>
        <taxon>Peronosporales</taxon>
        <taxon>Peronosporaceae</taxon>
        <taxon>Phytophthora</taxon>
    </lineage>
</organism>
<proteinExistence type="predicted"/>
<name>A0A9W6UD81_9STRA</name>
<evidence type="ECO:0000256" key="1">
    <source>
        <dbReference type="SAM" id="SignalP"/>
    </source>
</evidence>
<gene>
    <name evidence="2" type="ORF">Plil01_001334300</name>
</gene>
<protein>
    <submittedName>
        <fullName evidence="2">Unnamed protein product</fullName>
    </submittedName>
</protein>
<feature type="signal peptide" evidence="1">
    <location>
        <begin position="1"/>
        <end position="20"/>
    </location>
</feature>
<evidence type="ECO:0000313" key="3">
    <source>
        <dbReference type="Proteomes" id="UP001165083"/>
    </source>
</evidence>
<keyword evidence="3" id="KW-1185">Reference proteome</keyword>